<proteinExistence type="predicted"/>
<dbReference type="HOGENOM" id="CLU_075503_1_1_6"/>
<sequence>MKDKESKTPQFYVRPRNYNQYNYVYFFMMLFITIFIVCDITAFRMTNLFGTVVPVSGLIIPVVFSLGDLTADVYGYQISRKLIWNALVCQFIFGILITLAVNFPSPTDNIDNIHYNEAFKHIIRTNITSCMSVSSGMFTNAFLMSKFKIWMNGKRFWIRTVLSSSISEFVLCFVAYATLYVGLKSPIEIWKIILSVWYYKLIFALLAAPIVSIIASKVKKWEKSDVFDHGVNYNPFLYNYNADNKATNNIGLI</sequence>
<feature type="transmembrane region" description="Helical" evidence="1">
    <location>
        <begin position="123"/>
        <end position="144"/>
    </location>
</feature>
<dbReference type="AlphaFoldDB" id="A0A098GB50"/>
<feature type="transmembrane region" description="Helical" evidence="1">
    <location>
        <begin position="48"/>
        <end position="70"/>
    </location>
</feature>
<dbReference type="OrthoDB" id="9805479at2"/>
<dbReference type="KEGG" id="lfa:LFA_pA0102"/>
<keyword evidence="2" id="KW-0614">Plasmid</keyword>
<feature type="transmembrane region" description="Helical" evidence="1">
    <location>
        <begin position="156"/>
        <end position="177"/>
    </location>
</feature>
<name>A0A098GB50_9GAMM</name>
<accession>A0A098GB50</accession>
<feature type="transmembrane region" description="Helical" evidence="1">
    <location>
        <begin position="197"/>
        <end position="215"/>
    </location>
</feature>
<keyword evidence="1" id="KW-0812">Transmembrane</keyword>
<evidence type="ECO:0008006" key="4">
    <source>
        <dbReference type="Google" id="ProtNLM"/>
    </source>
</evidence>
<reference evidence="3" key="1">
    <citation type="submission" date="2014-09" db="EMBL/GenBank/DDBJ databases">
        <authorList>
            <person name="Gomez-Valero L."/>
        </authorList>
    </citation>
    <scope>NUCLEOTIDE SEQUENCE [LARGE SCALE GENOMIC DNA]</scope>
    <source>
        <strain evidence="3">ATCC700992</strain>
        <plasmid evidence="3">LLAP10_pA</plasmid>
    </source>
</reference>
<keyword evidence="1" id="KW-1133">Transmembrane helix</keyword>
<dbReference type="InterPro" id="IPR003744">
    <property type="entry name" value="YhhQ"/>
</dbReference>
<organism evidence="2 3">
    <name type="scientific">Legionella fallonii LLAP-10</name>
    <dbReference type="NCBI Taxonomy" id="1212491"/>
    <lineage>
        <taxon>Bacteria</taxon>
        <taxon>Pseudomonadati</taxon>
        <taxon>Pseudomonadota</taxon>
        <taxon>Gammaproteobacteria</taxon>
        <taxon>Legionellales</taxon>
        <taxon>Legionellaceae</taxon>
        <taxon>Legionella</taxon>
    </lineage>
</organism>
<gene>
    <name evidence="2" type="ORF">LFA_pA0102</name>
</gene>
<evidence type="ECO:0000313" key="3">
    <source>
        <dbReference type="Proteomes" id="UP000032430"/>
    </source>
</evidence>
<dbReference type="PANTHER" id="PTHR34300">
    <property type="entry name" value="QUEUOSINE PRECURSOR TRANSPORTER-RELATED"/>
    <property type="match status" value="1"/>
</dbReference>
<dbReference type="PANTHER" id="PTHR34300:SF2">
    <property type="entry name" value="QUEUOSINE PRECURSOR TRANSPORTER-RELATED"/>
    <property type="match status" value="1"/>
</dbReference>
<keyword evidence="3" id="KW-1185">Reference proteome</keyword>
<geneLocation type="plasmid" evidence="3">
    <name>LLAP10_pA</name>
</geneLocation>
<dbReference type="RefSeq" id="WP_045097803.1">
    <property type="nucleotide sequence ID" value="NZ_LN614828.1"/>
</dbReference>
<feature type="transmembrane region" description="Helical" evidence="1">
    <location>
        <begin position="82"/>
        <end position="103"/>
    </location>
</feature>
<dbReference type="EMBL" id="LN614828">
    <property type="protein sequence ID" value="CEG59207.1"/>
    <property type="molecule type" value="Genomic_DNA"/>
</dbReference>
<evidence type="ECO:0000256" key="1">
    <source>
        <dbReference type="SAM" id="Phobius"/>
    </source>
</evidence>
<protein>
    <recommendedName>
        <fullName evidence="4">VUT family protein</fullName>
    </recommendedName>
</protein>
<keyword evidence="1" id="KW-0472">Membrane</keyword>
<dbReference type="Pfam" id="PF02592">
    <property type="entry name" value="Vut_1"/>
    <property type="match status" value="1"/>
</dbReference>
<dbReference type="Proteomes" id="UP000032430">
    <property type="component" value="Plasmid II"/>
</dbReference>
<feature type="transmembrane region" description="Helical" evidence="1">
    <location>
        <begin position="21"/>
        <end position="42"/>
    </location>
</feature>
<evidence type="ECO:0000313" key="2">
    <source>
        <dbReference type="EMBL" id="CEG59207.1"/>
    </source>
</evidence>